<dbReference type="Pfam" id="PF00155">
    <property type="entry name" value="Aminotran_1_2"/>
    <property type="match status" value="1"/>
</dbReference>
<comment type="cofactor">
    <cofactor evidence="1">
        <name>pyridoxal 5'-phosphate</name>
        <dbReference type="ChEBI" id="CHEBI:597326"/>
    </cofactor>
</comment>
<keyword evidence="5" id="KW-0663">Pyridoxal phosphate</keyword>
<evidence type="ECO:0000259" key="6">
    <source>
        <dbReference type="Pfam" id="PF00155"/>
    </source>
</evidence>
<dbReference type="InterPro" id="IPR015421">
    <property type="entry name" value="PyrdxlP-dep_Trfase_major"/>
</dbReference>
<dbReference type="InterPro" id="IPR004839">
    <property type="entry name" value="Aminotransferase_I/II_large"/>
</dbReference>
<evidence type="ECO:0000313" key="7">
    <source>
        <dbReference type="EMBL" id="KAG9064497.1"/>
    </source>
</evidence>
<dbReference type="InterPro" id="IPR015424">
    <property type="entry name" value="PyrdxlP-dep_Trfase"/>
</dbReference>
<evidence type="ECO:0000256" key="3">
    <source>
        <dbReference type="ARBA" id="ARBA00022576"/>
    </source>
</evidence>
<comment type="similarity">
    <text evidence="2">Belongs to the class-I pyridoxal-phosphate-dependent aminotransferase family.</text>
</comment>
<evidence type="ECO:0000256" key="5">
    <source>
        <dbReference type="ARBA" id="ARBA00022898"/>
    </source>
</evidence>
<gene>
    <name evidence="7" type="ORF">KI688_003687</name>
</gene>
<feature type="domain" description="Aminotransferase class I/classII large" evidence="6">
    <location>
        <begin position="73"/>
        <end position="429"/>
    </location>
</feature>
<dbReference type="GO" id="GO:0030170">
    <property type="term" value="F:pyridoxal phosphate binding"/>
    <property type="evidence" value="ECO:0007669"/>
    <property type="project" value="InterPro"/>
</dbReference>
<dbReference type="EMBL" id="JAHRHY010000014">
    <property type="protein sequence ID" value="KAG9064497.1"/>
    <property type="molecule type" value="Genomic_DNA"/>
</dbReference>
<reference evidence="7" key="1">
    <citation type="submission" date="2021-06" db="EMBL/GenBank/DDBJ databases">
        <title>Genome Sequence of Mortierella hyaline Strain SCG-10, a Cold-Adapted, Nitrate-Reducing Fungus Isolated from Soil in Minnesota, USA.</title>
        <authorList>
            <person name="Aldossari N."/>
        </authorList>
    </citation>
    <scope>NUCLEOTIDE SEQUENCE</scope>
    <source>
        <strain evidence="7">SCG-10</strain>
    </source>
</reference>
<dbReference type="PANTHER" id="PTHR42790">
    <property type="entry name" value="AMINOTRANSFERASE"/>
    <property type="match status" value="1"/>
</dbReference>
<dbReference type="InterPro" id="IPR050859">
    <property type="entry name" value="Class-I_PLP-dep_aminotransf"/>
</dbReference>
<dbReference type="Proteomes" id="UP000707451">
    <property type="component" value="Unassembled WGS sequence"/>
</dbReference>
<accession>A0A9P8BT13</accession>
<evidence type="ECO:0000313" key="8">
    <source>
        <dbReference type="Proteomes" id="UP000707451"/>
    </source>
</evidence>
<evidence type="ECO:0000256" key="4">
    <source>
        <dbReference type="ARBA" id="ARBA00022679"/>
    </source>
</evidence>
<evidence type="ECO:0000256" key="2">
    <source>
        <dbReference type="ARBA" id="ARBA00007441"/>
    </source>
</evidence>
<dbReference type="GO" id="GO:1901605">
    <property type="term" value="P:alpha-amino acid metabolic process"/>
    <property type="evidence" value="ECO:0007669"/>
    <property type="project" value="TreeGrafter"/>
</dbReference>
<dbReference type="FunFam" id="3.90.1150.10:FF:000166">
    <property type="entry name" value="Kynurenine/alpha-aminoadipate aminotransferase, mitochondrial"/>
    <property type="match status" value="1"/>
</dbReference>
<dbReference type="OrthoDB" id="691673at2759"/>
<dbReference type="PANTHER" id="PTHR42790:SF19">
    <property type="entry name" value="KYNURENINE_ALPHA-AMINOADIPATE AMINOTRANSFERASE, MITOCHONDRIAL"/>
    <property type="match status" value="1"/>
</dbReference>
<dbReference type="GO" id="GO:0008483">
    <property type="term" value="F:transaminase activity"/>
    <property type="evidence" value="ECO:0007669"/>
    <property type="project" value="UniProtKB-KW"/>
</dbReference>
<dbReference type="SUPFAM" id="SSF53383">
    <property type="entry name" value="PLP-dependent transferases"/>
    <property type="match status" value="1"/>
</dbReference>
<name>A0A9P8BT13_9FUNG</name>
<evidence type="ECO:0000256" key="1">
    <source>
        <dbReference type="ARBA" id="ARBA00001933"/>
    </source>
</evidence>
<comment type="caution">
    <text evidence="7">The sequence shown here is derived from an EMBL/GenBank/DDBJ whole genome shotgun (WGS) entry which is preliminary data.</text>
</comment>
<sequence length="449" mass="49889">MTASTIDYQHFLSESSKAREPSAIRRLIPLTKIPGMISLGAGAPNGDLFPFEGISISLKNGQSLQVDSKVLNESLTYGPSDGIPQLNGWLKELQRIQHAPPKDFVVSIGTGSQDLVTKALQMLISPGDNVLFESPGYVGVIAFLRHQPCNLIGTILLLDNTGFGHRKENVQWFQDVDLDSHGVVPAKLREQLDNWPADKRKPKMLYTVPVGGNPTGVSQTLERKKEIYQIAQEHNLLILEDDPYYYLQFGDKIPSYLSMDVDGRVLRFDSMSKILSSGLRVGWATGPIELVNVMNLVTQTANLQPSSVAQAITYTLVDSWGHDGFYAHTLKVAAFYSQRCQLFCSYARKHLAGLAEWVEPDAGMFVWFYLNGIEDSFDLILTKAVEKKVLLVPGIEFFCHPKEVGPVQFVRASFSNVSEEDMDAGLERLASLLRDHIAESNNTNTIDNK</sequence>
<organism evidence="7 8">
    <name type="scientific">Linnemannia hyalina</name>
    <dbReference type="NCBI Taxonomy" id="64524"/>
    <lineage>
        <taxon>Eukaryota</taxon>
        <taxon>Fungi</taxon>
        <taxon>Fungi incertae sedis</taxon>
        <taxon>Mucoromycota</taxon>
        <taxon>Mortierellomycotina</taxon>
        <taxon>Mortierellomycetes</taxon>
        <taxon>Mortierellales</taxon>
        <taxon>Mortierellaceae</taxon>
        <taxon>Linnemannia</taxon>
    </lineage>
</organism>
<protein>
    <recommendedName>
        <fullName evidence="6">Aminotransferase class I/classII large domain-containing protein</fullName>
    </recommendedName>
</protein>
<dbReference type="Gene3D" id="3.40.640.10">
    <property type="entry name" value="Type I PLP-dependent aspartate aminotransferase-like (Major domain)"/>
    <property type="match status" value="1"/>
</dbReference>
<proteinExistence type="inferred from homology"/>
<dbReference type="CDD" id="cd00609">
    <property type="entry name" value="AAT_like"/>
    <property type="match status" value="1"/>
</dbReference>
<keyword evidence="8" id="KW-1185">Reference proteome</keyword>
<keyword evidence="3" id="KW-0032">Aminotransferase</keyword>
<dbReference type="AlphaFoldDB" id="A0A9P8BT13"/>
<keyword evidence="4" id="KW-0808">Transferase</keyword>